<reference evidence="3 4" key="1">
    <citation type="journal article" date="2018" name="PLoS Genet.">
        <title>Repeat elements organise 3D genome structure and mediate transcription in the filamentous fungus Epichloe festucae.</title>
        <authorList>
            <person name="Winter D.J."/>
            <person name="Ganley A.R.D."/>
            <person name="Young C.A."/>
            <person name="Liachko I."/>
            <person name="Schardl C.L."/>
            <person name="Dupont P.Y."/>
            <person name="Berry D."/>
            <person name="Ram A."/>
            <person name="Scott B."/>
            <person name="Cox M.P."/>
        </authorList>
    </citation>
    <scope>NUCLEOTIDE SEQUENCE [LARGE SCALE GENOMIC DNA]</scope>
    <source>
        <strain evidence="3 4">Fl1</strain>
    </source>
</reference>
<proteinExistence type="predicted"/>
<accession>A0A7S9PTV7</accession>
<evidence type="ECO:0000259" key="2">
    <source>
        <dbReference type="Pfam" id="PF25484"/>
    </source>
</evidence>
<organism evidence="3 4">
    <name type="scientific">Epichloe festucae (strain Fl1)</name>
    <dbReference type="NCBI Taxonomy" id="877507"/>
    <lineage>
        <taxon>Eukaryota</taxon>
        <taxon>Fungi</taxon>
        <taxon>Dikarya</taxon>
        <taxon>Ascomycota</taxon>
        <taxon>Pezizomycotina</taxon>
        <taxon>Sordariomycetes</taxon>
        <taxon>Hypocreomycetidae</taxon>
        <taxon>Hypocreales</taxon>
        <taxon>Clavicipitaceae</taxon>
        <taxon>Epichloe</taxon>
    </lineage>
</organism>
<sequence length="194" mass="21098">MKPAVLLTSLSMGGLAAAQQVQSKPFKLIVQSEDKELNGRAFNLCHEGAAIESVCLYKDSSAIFHLNTTQGAQPGPGGLAGYLTSDVPAKPPIPSSMIFYTEPSTNVAIAFFYPGSGPTQLVGFDEQEHMNVVTTLDDTTSPPNDSTPRVLKNWYVCTTHYTSYTYKNTLNWVMGNAMPQNPSCVKVDVKRKFV</sequence>
<dbReference type="Proteomes" id="UP000594364">
    <property type="component" value="Chromosome 2"/>
</dbReference>
<dbReference type="OrthoDB" id="3515453at2759"/>
<feature type="domain" description="DUF7907" evidence="2">
    <location>
        <begin position="23"/>
        <end position="192"/>
    </location>
</feature>
<keyword evidence="1" id="KW-0732">Signal</keyword>
<dbReference type="EMBL" id="CP031386">
    <property type="protein sequence ID" value="QPG96437.1"/>
    <property type="molecule type" value="Genomic_DNA"/>
</dbReference>
<keyword evidence="4" id="KW-1185">Reference proteome</keyword>
<dbReference type="InterPro" id="IPR057229">
    <property type="entry name" value="DUF7907"/>
</dbReference>
<protein>
    <recommendedName>
        <fullName evidence="2">DUF7907 domain-containing protein</fullName>
    </recommendedName>
</protein>
<name>A0A7S9PTV7_EPIFF</name>
<evidence type="ECO:0000313" key="3">
    <source>
        <dbReference type="EMBL" id="QPG96437.1"/>
    </source>
</evidence>
<feature type="chain" id="PRO_5034327824" description="DUF7907 domain-containing protein" evidence="1">
    <location>
        <begin position="19"/>
        <end position="194"/>
    </location>
</feature>
<feature type="signal peptide" evidence="1">
    <location>
        <begin position="1"/>
        <end position="18"/>
    </location>
</feature>
<evidence type="ECO:0000313" key="4">
    <source>
        <dbReference type="Proteomes" id="UP000594364"/>
    </source>
</evidence>
<evidence type="ECO:0000256" key="1">
    <source>
        <dbReference type="SAM" id="SignalP"/>
    </source>
</evidence>
<dbReference type="Pfam" id="PF25484">
    <property type="entry name" value="DUF7907"/>
    <property type="match status" value="1"/>
</dbReference>
<gene>
    <name evidence="3" type="ORF">C2857_004194</name>
</gene>
<dbReference type="AlphaFoldDB" id="A0A7S9PTV7"/>